<reference evidence="8 9" key="1">
    <citation type="submission" date="2023-02" db="EMBL/GenBank/DDBJ databases">
        <title>Genome sequence of Sphingomonas naphthae.</title>
        <authorList>
            <person name="Kim S."/>
            <person name="Heo J."/>
            <person name="Kwon S.-W."/>
        </authorList>
    </citation>
    <scope>NUCLEOTIDE SEQUENCE [LARGE SCALE GENOMIC DNA]</scope>
    <source>
        <strain evidence="8 9">KACC 18716</strain>
    </source>
</reference>
<protein>
    <recommendedName>
        <fullName evidence="3">17 kDa surface antigen</fullName>
    </recommendedName>
</protein>
<dbReference type="EMBL" id="CP117411">
    <property type="protein sequence ID" value="WCT73831.1"/>
    <property type="molecule type" value="Genomic_DNA"/>
</dbReference>
<evidence type="ECO:0000256" key="3">
    <source>
        <dbReference type="ARBA" id="ARBA00015281"/>
    </source>
</evidence>
<evidence type="ECO:0000256" key="6">
    <source>
        <dbReference type="SAM" id="SignalP"/>
    </source>
</evidence>
<keyword evidence="9" id="KW-1185">Reference proteome</keyword>
<evidence type="ECO:0000313" key="8">
    <source>
        <dbReference type="EMBL" id="WCT73831.1"/>
    </source>
</evidence>
<comment type="subcellular location">
    <subcellularLocation>
        <location evidence="1">Cell outer membrane</location>
        <topology evidence="1">Lipid-anchor</topology>
    </subcellularLocation>
</comment>
<evidence type="ECO:0000256" key="1">
    <source>
        <dbReference type="ARBA" id="ARBA00004459"/>
    </source>
</evidence>
<evidence type="ECO:0000256" key="5">
    <source>
        <dbReference type="SAM" id="MobiDB-lite"/>
    </source>
</evidence>
<gene>
    <name evidence="8" type="ORF">PQ455_00950</name>
</gene>
<keyword evidence="4" id="KW-0449">Lipoprotein</keyword>
<dbReference type="Pfam" id="PF05433">
    <property type="entry name" value="Rick_17kDa_Anti"/>
    <property type="match status" value="1"/>
</dbReference>
<sequence length="177" mass="19218">MRRFLLATLATATLSVAIAGPAVAQSRAEQSRWDSAQQRYDAETRLYQQERDRYYAASDRDRNRGGGYGYNGGGRTPPPGGWGETDYDAARYYRDDPRYQERTLSNADQVYQGSDGRQYCRRSDGTTGLIVGGALGGILGNVVDGGRHRTGGTLLGGALGALLGKSADQQNSQVRCR</sequence>
<evidence type="ECO:0000256" key="4">
    <source>
        <dbReference type="ARBA" id="ARBA00023288"/>
    </source>
</evidence>
<evidence type="ECO:0000313" key="9">
    <source>
        <dbReference type="Proteomes" id="UP001220395"/>
    </source>
</evidence>
<dbReference type="RefSeq" id="WP_273688374.1">
    <property type="nucleotide sequence ID" value="NZ_CP117411.1"/>
</dbReference>
<proteinExistence type="inferred from homology"/>
<feature type="signal peptide" evidence="6">
    <location>
        <begin position="1"/>
        <end position="24"/>
    </location>
</feature>
<keyword evidence="6" id="KW-0732">Signal</keyword>
<feature type="domain" description="Glycine zipper 2TM" evidence="7">
    <location>
        <begin position="128"/>
        <end position="166"/>
    </location>
</feature>
<name>A0ABY7TKR6_9SPHN</name>
<feature type="chain" id="PRO_5045544132" description="17 kDa surface antigen" evidence="6">
    <location>
        <begin position="25"/>
        <end position="177"/>
    </location>
</feature>
<organism evidence="8 9">
    <name type="scientific">Sphingomonas naphthae</name>
    <dbReference type="NCBI Taxonomy" id="1813468"/>
    <lineage>
        <taxon>Bacteria</taxon>
        <taxon>Pseudomonadati</taxon>
        <taxon>Pseudomonadota</taxon>
        <taxon>Alphaproteobacteria</taxon>
        <taxon>Sphingomonadales</taxon>
        <taxon>Sphingomonadaceae</taxon>
        <taxon>Sphingomonas</taxon>
    </lineage>
</organism>
<accession>A0ABY7TKR6</accession>
<feature type="compositionally biased region" description="Gly residues" evidence="5">
    <location>
        <begin position="65"/>
        <end position="75"/>
    </location>
</feature>
<feature type="region of interest" description="Disordered" evidence="5">
    <location>
        <begin position="51"/>
        <end position="87"/>
    </location>
</feature>
<evidence type="ECO:0000259" key="7">
    <source>
        <dbReference type="Pfam" id="PF05433"/>
    </source>
</evidence>
<feature type="compositionally biased region" description="Basic and acidic residues" evidence="5">
    <location>
        <begin position="51"/>
        <end position="64"/>
    </location>
</feature>
<comment type="similarity">
    <text evidence="2">Belongs to the rickettsiale 17 kDa surface antigen family.</text>
</comment>
<dbReference type="InterPro" id="IPR008816">
    <property type="entry name" value="Gly_zipper_2TM_dom"/>
</dbReference>
<dbReference type="Proteomes" id="UP001220395">
    <property type="component" value="Chromosome"/>
</dbReference>
<evidence type="ECO:0000256" key="2">
    <source>
        <dbReference type="ARBA" id="ARBA00008681"/>
    </source>
</evidence>